<dbReference type="EMBL" id="JADCUA010000008">
    <property type="protein sequence ID" value="KAH9837961.1"/>
    <property type="molecule type" value="Genomic_DNA"/>
</dbReference>
<feature type="compositionally biased region" description="Basic and acidic residues" evidence="1">
    <location>
        <begin position="137"/>
        <end position="148"/>
    </location>
</feature>
<name>A0ABQ8KIX6_9APHY</name>
<keyword evidence="3" id="KW-1185">Reference proteome</keyword>
<dbReference type="GeneID" id="72004276"/>
<gene>
    <name evidence="2" type="ORF">C8Q71DRAFT_755384</name>
</gene>
<evidence type="ECO:0000256" key="1">
    <source>
        <dbReference type="SAM" id="MobiDB-lite"/>
    </source>
</evidence>
<protein>
    <submittedName>
        <fullName evidence="2">Uncharacterized protein</fullName>
    </submittedName>
</protein>
<evidence type="ECO:0000313" key="2">
    <source>
        <dbReference type="EMBL" id="KAH9837961.1"/>
    </source>
</evidence>
<comment type="caution">
    <text evidence="2">The sequence shown here is derived from an EMBL/GenBank/DDBJ whole genome shotgun (WGS) entry which is preliminary data.</text>
</comment>
<organism evidence="2 3">
    <name type="scientific">Rhodofomes roseus</name>
    <dbReference type="NCBI Taxonomy" id="34475"/>
    <lineage>
        <taxon>Eukaryota</taxon>
        <taxon>Fungi</taxon>
        <taxon>Dikarya</taxon>
        <taxon>Basidiomycota</taxon>
        <taxon>Agaricomycotina</taxon>
        <taxon>Agaricomycetes</taxon>
        <taxon>Polyporales</taxon>
        <taxon>Rhodofomes</taxon>
    </lineage>
</organism>
<dbReference type="Proteomes" id="UP000814176">
    <property type="component" value="Unassembled WGS sequence"/>
</dbReference>
<dbReference type="RefSeq" id="XP_047779999.1">
    <property type="nucleotide sequence ID" value="XM_047923544.1"/>
</dbReference>
<feature type="region of interest" description="Disordered" evidence="1">
    <location>
        <begin position="137"/>
        <end position="203"/>
    </location>
</feature>
<reference evidence="2 3" key="1">
    <citation type="journal article" date="2021" name="Environ. Microbiol.">
        <title>Gene family expansions and transcriptome signatures uncover fungal adaptations to wood decay.</title>
        <authorList>
            <person name="Hage H."/>
            <person name="Miyauchi S."/>
            <person name="Viragh M."/>
            <person name="Drula E."/>
            <person name="Min B."/>
            <person name="Chaduli D."/>
            <person name="Navarro D."/>
            <person name="Favel A."/>
            <person name="Norest M."/>
            <person name="Lesage-Meessen L."/>
            <person name="Balint B."/>
            <person name="Merenyi Z."/>
            <person name="de Eugenio L."/>
            <person name="Morin E."/>
            <person name="Martinez A.T."/>
            <person name="Baldrian P."/>
            <person name="Stursova M."/>
            <person name="Martinez M.J."/>
            <person name="Novotny C."/>
            <person name="Magnuson J.K."/>
            <person name="Spatafora J.W."/>
            <person name="Maurice S."/>
            <person name="Pangilinan J."/>
            <person name="Andreopoulos W."/>
            <person name="LaButti K."/>
            <person name="Hundley H."/>
            <person name="Na H."/>
            <person name="Kuo A."/>
            <person name="Barry K."/>
            <person name="Lipzen A."/>
            <person name="Henrissat B."/>
            <person name="Riley R."/>
            <person name="Ahrendt S."/>
            <person name="Nagy L.G."/>
            <person name="Grigoriev I.V."/>
            <person name="Martin F."/>
            <person name="Rosso M.N."/>
        </authorList>
    </citation>
    <scope>NUCLEOTIDE SEQUENCE [LARGE SCALE GENOMIC DNA]</scope>
    <source>
        <strain evidence="2 3">CIRM-BRFM 1785</strain>
    </source>
</reference>
<proteinExistence type="predicted"/>
<sequence>MSTSIYSHAHSISAAASDPLTIFRTWVDQHQCPENNSDIEEYLEGLYSQLDRYNRRAKGVCMPEDLAGQLSLLVDQAARRNPEAAHRVAESTPGWELLARVLVRHERERAEAEDRRWEEEEQCVREEEEQRIRAARAAERAKRAEAAEARAPGRGGNGIVVEQRRLSLIEAPPSIDEAPAPKKDKGKKKRKPDDSSAIARLRH</sequence>
<accession>A0ABQ8KIX6</accession>
<evidence type="ECO:0000313" key="3">
    <source>
        <dbReference type="Proteomes" id="UP000814176"/>
    </source>
</evidence>